<dbReference type="PROSITE" id="PS50850">
    <property type="entry name" value="MFS"/>
    <property type="match status" value="1"/>
</dbReference>
<dbReference type="InterPro" id="IPR005828">
    <property type="entry name" value="MFS_sugar_transport-like"/>
</dbReference>
<keyword evidence="2 5" id="KW-0812">Transmembrane</keyword>
<evidence type="ECO:0000259" key="6">
    <source>
        <dbReference type="PROSITE" id="PS50850"/>
    </source>
</evidence>
<name>A0A210QFL0_MIZYE</name>
<comment type="subcellular location">
    <subcellularLocation>
        <location evidence="1">Membrane</location>
        <topology evidence="1">Multi-pass membrane protein</topology>
    </subcellularLocation>
</comment>
<dbReference type="GO" id="GO:0016020">
    <property type="term" value="C:membrane"/>
    <property type="evidence" value="ECO:0007669"/>
    <property type="project" value="UniProtKB-SubCell"/>
</dbReference>
<keyword evidence="4 5" id="KW-0472">Membrane</keyword>
<sequence length="565" mass="63001">MAKLNYLDDAWRTLGVWGRYQCIQIFLQLTSVFSESVHLMVIVFIGYRPSYQCADLGNTTSMYDTLSNASLTPLYQACHVDILINGTNTTLMKLSPCPAGYTYDLEKDRTFVTEWDLVCEGAERAEVSQMLLMIGQMVGAAFLPQLSDKFGRKVVLVTSQIALFASGVGASLLPTFTCYAIMRFICGFSHQGMAMARAVMTVEILPEESRFMAEVLGCTVWTIGLCVIAPLAYIMRDLSWRYLYLVLSLTSVHCLLGFWTFDESILWLLANGKIDKAKTLLRKAAKMNKVNEKEVLQIVDNATCTSTVLQEKLIKKPNQNQNVDGKQKERKEVILEQSPAMLPKYTVLTLFTRRRIAMITLIMTYTWLVNSLTYYGLSLSSASLPLDRYLSFFLLSLAELPVAVIEYYTFNRLGRKKLCIIFHAVAAVSLIAGTVANYLSDRAGANVALMIFYFLGKMAIAGSFSTIFLFTPELYPTNLRNVGIGFSSAAGRIGGMLAPFAGPLAERISWAPGAIFGIMCLTVAMLLPLLPEPTGHELPTTVEELERWYKQHSGMQRKKTVDTSL</sequence>
<feature type="transmembrane region" description="Helical" evidence="5">
    <location>
        <begin position="356"/>
        <end position="377"/>
    </location>
</feature>
<dbReference type="Proteomes" id="UP000242188">
    <property type="component" value="Unassembled WGS sequence"/>
</dbReference>
<keyword evidence="3 5" id="KW-1133">Transmembrane helix</keyword>
<gene>
    <name evidence="7" type="ORF">KP79_PYT15594</name>
</gene>
<evidence type="ECO:0000256" key="4">
    <source>
        <dbReference type="ARBA" id="ARBA00023136"/>
    </source>
</evidence>
<comment type="caution">
    <text evidence="7">The sequence shown here is derived from an EMBL/GenBank/DDBJ whole genome shotgun (WGS) entry which is preliminary data.</text>
</comment>
<evidence type="ECO:0000256" key="2">
    <source>
        <dbReference type="ARBA" id="ARBA00022692"/>
    </source>
</evidence>
<feature type="transmembrane region" description="Helical" evidence="5">
    <location>
        <begin position="211"/>
        <end position="235"/>
    </location>
</feature>
<accession>A0A210QFL0</accession>
<evidence type="ECO:0000256" key="3">
    <source>
        <dbReference type="ARBA" id="ARBA00022989"/>
    </source>
</evidence>
<feature type="transmembrane region" description="Helical" evidence="5">
    <location>
        <begin position="420"/>
        <end position="439"/>
    </location>
</feature>
<keyword evidence="8" id="KW-1185">Reference proteome</keyword>
<proteinExistence type="predicted"/>
<evidence type="ECO:0000256" key="5">
    <source>
        <dbReference type="SAM" id="Phobius"/>
    </source>
</evidence>
<dbReference type="Gene3D" id="1.20.1250.20">
    <property type="entry name" value="MFS general substrate transporter like domains"/>
    <property type="match status" value="1"/>
</dbReference>
<feature type="transmembrane region" description="Helical" evidence="5">
    <location>
        <begin position="508"/>
        <end position="530"/>
    </location>
</feature>
<reference evidence="7 8" key="1">
    <citation type="journal article" date="2017" name="Nat. Ecol. Evol.">
        <title>Scallop genome provides insights into evolution of bilaterian karyotype and development.</title>
        <authorList>
            <person name="Wang S."/>
            <person name="Zhang J."/>
            <person name="Jiao W."/>
            <person name="Li J."/>
            <person name="Xun X."/>
            <person name="Sun Y."/>
            <person name="Guo X."/>
            <person name="Huan P."/>
            <person name="Dong B."/>
            <person name="Zhang L."/>
            <person name="Hu X."/>
            <person name="Sun X."/>
            <person name="Wang J."/>
            <person name="Zhao C."/>
            <person name="Wang Y."/>
            <person name="Wang D."/>
            <person name="Huang X."/>
            <person name="Wang R."/>
            <person name="Lv J."/>
            <person name="Li Y."/>
            <person name="Zhang Z."/>
            <person name="Liu B."/>
            <person name="Lu W."/>
            <person name="Hui Y."/>
            <person name="Liang J."/>
            <person name="Zhou Z."/>
            <person name="Hou R."/>
            <person name="Li X."/>
            <person name="Liu Y."/>
            <person name="Li H."/>
            <person name="Ning X."/>
            <person name="Lin Y."/>
            <person name="Zhao L."/>
            <person name="Xing Q."/>
            <person name="Dou J."/>
            <person name="Li Y."/>
            <person name="Mao J."/>
            <person name="Guo H."/>
            <person name="Dou H."/>
            <person name="Li T."/>
            <person name="Mu C."/>
            <person name="Jiang W."/>
            <person name="Fu Q."/>
            <person name="Fu X."/>
            <person name="Miao Y."/>
            <person name="Liu J."/>
            <person name="Yu Q."/>
            <person name="Li R."/>
            <person name="Liao H."/>
            <person name="Li X."/>
            <person name="Kong Y."/>
            <person name="Jiang Z."/>
            <person name="Chourrout D."/>
            <person name="Li R."/>
            <person name="Bao Z."/>
        </authorList>
    </citation>
    <scope>NUCLEOTIDE SEQUENCE [LARGE SCALE GENOMIC DNA]</scope>
    <source>
        <strain evidence="7 8">PY_sf001</strain>
    </source>
</reference>
<dbReference type="PANTHER" id="PTHR24064">
    <property type="entry name" value="SOLUTE CARRIER FAMILY 22 MEMBER"/>
    <property type="match status" value="1"/>
</dbReference>
<dbReference type="SUPFAM" id="SSF103473">
    <property type="entry name" value="MFS general substrate transporter"/>
    <property type="match status" value="1"/>
</dbReference>
<dbReference type="Pfam" id="PF00083">
    <property type="entry name" value="Sugar_tr"/>
    <property type="match status" value="1"/>
</dbReference>
<dbReference type="InterPro" id="IPR020846">
    <property type="entry name" value="MFS_dom"/>
</dbReference>
<dbReference type="AlphaFoldDB" id="A0A210QFL0"/>
<protein>
    <submittedName>
        <fullName evidence="7">Solute carrier family 22 member 6-A</fullName>
    </submittedName>
</protein>
<evidence type="ECO:0000313" key="8">
    <source>
        <dbReference type="Proteomes" id="UP000242188"/>
    </source>
</evidence>
<feature type="transmembrane region" description="Helical" evidence="5">
    <location>
        <begin position="451"/>
        <end position="470"/>
    </location>
</feature>
<evidence type="ECO:0000313" key="7">
    <source>
        <dbReference type="EMBL" id="OWF47532.1"/>
    </source>
</evidence>
<dbReference type="InterPro" id="IPR036259">
    <property type="entry name" value="MFS_trans_sf"/>
</dbReference>
<dbReference type="GO" id="GO:0022857">
    <property type="term" value="F:transmembrane transporter activity"/>
    <property type="evidence" value="ECO:0007669"/>
    <property type="project" value="InterPro"/>
</dbReference>
<feature type="transmembrane region" description="Helical" evidence="5">
    <location>
        <begin position="389"/>
        <end position="408"/>
    </location>
</feature>
<evidence type="ECO:0000256" key="1">
    <source>
        <dbReference type="ARBA" id="ARBA00004141"/>
    </source>
</evidence>
<dbReference type="OrthoDB" id="6100430at2759"/>
<feature type="transmembrane region" description="Helical" evidence="5">
    <location>
        <begin position="482"/>
        <end position="502"/>
    </location>
</feature>
<feature type="domain" description="Major facilitator superfamily (MFS) profile" evidence="6">
    <location>
        <begin position="74"/>
        <end position="535"/>
    </location>
</feature>
<dbReference type="EMBL" id="NEDP02003864">
    <property type="protein sequence ID" value="OWF47532.1"/>
    <property type="molecule type" value="Genomic_DNA"/>
</dbReference>
<organism evidence="7 8">
    <name type="scientific">Mizuhopecten yessoensis</name>
    <name type="common">Japanese scallop</name>
    <name type="synonym">Patinopecten yessoensis</name>
    <dbReference type="NCBI Taxonomy" id="6573"/>
    <lineage>
        <taxon>Eukaryota</taxon>
        <taxon>Metazoa</taxon>
        <taxon>Spiralia</taxon>
        <taxon>Lophotrochozoa</taxon>
        <taxon>Mollusca</taxon>
        <taxon>Bivalvia</taxon>
        <taxon>Autobranchia</taxon>
        <taxon>Pteriomorphia</taxon>
        <taxon>Pectinida</taxon>
        <taxon>Pectinoidea</taxon>
        <taxon>Pectinidae</taxon>
        <taxon>Mizuhopecten</taxon>
    </lineage>
</organism>